<accession>A0ABX2KRS8</accession>
<evidence type="ECO:0000256" key="3">
    <source>
        <dbReference type="ARBA" id="ARBA00023163"/>
    </source>
</evidence>
<dbReference type="PROSITE" id="PS01117">
    <property type="entry name" value="HTH_MARR_1"/>
    <property type="match status" value="1"/>
</dbReference>
<feature type="domain" description="HTH marR-type" evidence="4">
    <location>
        <begin position="53"/>
        <end position="185"/>
    </location>
</feature>
<dbReference type="Pfam" id="PF12802">
    <property type="entry name" value="MarR_2"/>
    <property type="match status" value="1"/>
</dbReference>
<organism evidence="5 6">
    <name type="scientific">Azospirillum formosense</name>
    <dbReference type="NCBI Taxonomy" id="861533"/>
    <lineage>
        <taxon>Bacteria</taxon>
        <taxon>Pseudomonadati</taxon>
        <taxon>Pseudomonadota</taxon>
        <taxon>Alphaproteobacteria</taxon>
        <taxon>Rhodospirillales</taxon>
        <taxon>Azospirillaceae</taxon>
        <taxon>Azospirillum</taxon>
    </lineage>
</organism>
<gene>
    <name evidence="5" type="ORF">GBZ26_04275</name>
</gene>
<dbReference type="InterPro" id="IPR036390">
    <property type="entry name" value="WH_DNA-bd_sf"/>
</dbReference>
<keyword evidence="3" id="KW-0804">Transcription</keyword>
<dbReference type="InterPro" id="IPR036388">
    <property type="entry name" value="WH-like_DNA-bd_sf"/>
</dbReference>
<comment type="caution">
    <text evidence="5">The sequence shown here is derived from an EMBL/GenBank/DDBJ whole genome shotgun (WGS) entry which is preliminary data.</text>
</comment>
<dbReference type="Gene3D" id="1.10.10.10">
    <property type="entry name" value="Winged helix-like DNA-binding domain superfamily/Winged helix DNA-binding domain"/>
    <property type="match status" value="1"/>
</dbReference>
<protein>
    <submittedName>
        <fullName evidence="5">MarR family transcriptional regulator</fullName>
    </submittedName>
</protein>
<sequence length="195" mass="21186">MQPLSPLEGFGSGPFHCYSDRNAKWLTRKPPLGSFLGNSRGVELVGSNISALDAHLGYWLRFVSNHVSHAFAAKLAGRGVTVAEWVVLRDLHGHDGVAPSLLADRLGMTRGAISKLADRLAAKGLLTQTADPGDRRYRTLALTPEGRALVPDLSALADRNDADFFGHLDPAERTRIEETLKGIVRRMGLRSIPVD</sequence>
<name>A0ABX2KRS8_9PROT</name>
<dbReference type="PANTHER" id="PTHR33164">
    <property type="entry name" value="TRANSCRIPTIONAL REGULATOR, MARR FAMILY"/>
    <property type="match status" value="1"/>
</dbReference>
<dbReference type="PANTHER" id="PTHR33164:SF43">
    <property type="entry name" value="HTH-TYPE TRANSCRIPTIONAL REPRESSOR YETL"/>
    <property type="match status" value="1"/>
</dbReference>
<dbReference type="Proteomes" id="UP000639419">
    <property type="component" value="Unassembled WGS sequence"/>
</dbReference>
<dbReference type="InterPro" id="IPR023187">
    <property type="entry name" value="Tscrpt_reg_MarR-type_CS"/>
</dbReference>
<keyword evidence="6" id="KW-1185">Reference proteome</keyword>
<dbReference type="PROSITE" id="PS50995">
    <property type="entry name" value="HTH_MARR_2"/>
    <property type="match status" value="1"/>
</dbReference>
<dbReference type="InterPro" id="IPR039422">
    <property type="entry name" value="MarR/SlyA-like"/>
</dbReference>
<dbReference type="InterPro" id="IPR000835">
    <property type="entry name" value="HTH_MarR-typ"/>
</dbReference>
<evidence type="ECO:0000313" key="6">
    <source>
        <dbReference type="Proteomes" id="UP000639419"/>
    </source>
</evidence>
<keyword evidence="1" id="KW-0805">Transcription regulation</keyword>
<evidence type="ECO:0000256" key="1">
    <source>
        <dbReference type="ARBA" id="ARBA00023015"/>
    </source>
</evidence>
<dbReference type="PRINTS" id="PR00598">
    <property type="entry name" value="HTHMARR"/>
</dbReference>
<proteinExistence type="predicted"/>
<dbReference type="SUPFAM" id="SSF46785">
    <property type="entry name" value="Winged helix' DNA-binding domain"/>
    <property type="match status" value="1"/>
</dbReference>
<dbReference type="EMBL" id="WHOR01000017">
    <property type="protein sequence ID" value="NUB18439.1"/>
    <property type="molecule type" value="Genomic_DNA"/>
</dbReference>
<evidence type="ECO:0000259" key="4">
    <source>
        <dbReference type="PROSITE" id="PS50995"/>
    </source>
</evidence>
<reference evidence="5 6" key="1">
    <citation type="submission" date="2019-10" db="EMBL/GenBank/DDBJ databases">
        <title>Genome sequence of Azospirillum formosense CC-Nfb-7.</title>
        <authorList>
            <person name="Ambrosini A."/>
            <person name="Sant'Anna F.H."/>
            <person name="Cassan F.D."/>
            <person name="Souza E.M."/>
            <person name="Passaglia L.M.P."/>
        </authorList>
    </citation>
    <scope>NUCLEOTIDE SEQUENCE [LARGE SCALE GENOMIC DNA]</scope>
    <source>
        <strain evidence="5 6">CC-NFb-7</strain>
    </source>
</reference>
<evidence type="ECO:0000256" key="2">
    <source>
        <dbReference type="ARBA" id="ARBA00023125"/>
    </source>
</evidence>
<keyword evidence="2" id="KW-0238">DNA-binding</keyword>
<evidence type="ECO:0000313" key="5">
    <source>
        <dbReference type="EMBL" id="NUB18439.1"/>
    </source>
</evidence>
<dbReference type="SMART" id="SM00347">
    <property type="entry name" value="HTH_MARR"/>
    <property type="match status" value="1"/>
</dbReference>